<evidence type="ECO:0000259" key="1">
    <source>
        <dbReference type="Pfam" id="PF01548"/>
    </source>
</evidence>
<evidence type="ECO:0000313" key="3">
    <source>
        <dbReference type="Proteomes" id="UP000001904"/>
    </source>
</evidence>
<dbReference type="KEGG" id="vg:26645792"/>
<name>D2XPX5_9CAUD</name>
<evidence type="ECO:0000313" key="2">
    <source>
        <dbReference type="EMBL" id="ADB28408.1"/>
    </source>
</evidence>
<accession>D2XPX5</accession>
<keyword evidence="3" id="KW-1185">Reference proteome</keyword>
<dbReference type="GO" id="GO:0003677">
    <property type="term" value="F:DNA binding"/>
    <property type="evidence" value="ECO:0007669"/>
    <property type="project" value="InterPro"/>
</dbReference>
<dbReference type="GO" id="GO:0004803">
    <property type="term" value="F:transposase activity"/>
    <property type="evidence" value="ECO:0007669"/>
    <property type="project" value="InterPro"/>
</dbReference>
<dbReference type="GO" id="GO:0006313">
    <property type="term" value="P:DNA transposition"/>
    <property type="evidence" value="ECO:0007669"/>
    <property type="project" value="InterPro"/>
</dbReference>
<dbReference type="InterPro" id="IPR047650">
    <property type="entry name" value="Transpos_IS110"/>
</dbReference>
<dbReference type="Pfam" id="PF01548">
    <property type="entry name" value="DEDD_Tnp_IS110"/>
    <property type="match status" value="1"/>
</dbReference>
<dbReference type="GeneID" id="26645792"/>
<dbReference type="RefSeq" id="YP_009219575.1">
    <property type="nucleotide sequence ID" value="NC_029024.1"/>
</dbReference>
<reference evidence="2 3" key="1">
    <citation type="submission" date="2009-11" db="EMBL/GenBank/DDBJ databases">
        <title>Genomic DNA of temperate phage 250 isolated from emetic B. cereus.</title>
        <authorList>
            <person name="Lee Y."/>
            <person name="Ryu T."/>
            <person name="Chang H."/>
            <person name="Park J."/>
        </authorList>
    </citation>
    <scope>NUCLEOTIDE SEQUENCE [LARGE SCALE GENOMIC DNA]</scope>
</reference>
<dbReference type="OrthoDB" id="31886at10239"/>
<proteinExistence type="predicted"/>
<dbReference type="PANTHER" id="PTHR33055">
    <property type="entry name" value="TRANSPOSASE FOR INSERTION SEQUENCE ELEMENT IS1111A"/>
    <property type="match status" value="1"/>
</dbReference>
<protein>
    <submittedName>
        <fullName evidence="2">Transposase IS116/IS110/IS902</fullName>
    </submittedName>
</protein>
<feature type="domain" description="Transposase IS110-like N-terminal" evidence="1">
    <location>
        <begin position="1"/>
        <end position="123"/>
    </location>
</feature>
<dbReference type="EMBL" id="GU229986">
    <property type="protein sequence ID" value="ADB28408.1"/>
    <property type="molecule type" value="Genomic_DNA"/>
</dbReference>
<organism evidence="2 3">
    <name type="scientific">Bacillus phage 250</name>
    <dbReference type="NCBI Taxonomy" id="2880539"/>
    <lineage>
        <taxon>Viruses</taxon>
        <taxon>Duplodnaviria</taxon>
        <taxon>Heunggongvirae</taxon>
        <taxon>Uroviricota</taxon>
        <taxon>Caudoviricetes</taxon>
        <taxon>Cecivirus</taxon>
        <taxon>Cecivirus cv250</taxon>
    </lineage>
</organism>
<dbReference type="InterPro" id="IPR002525">
    <property type="entry name" value="Transp_IS110-like_N"/>
</dbReference>
<dbReference type="Proteomes" id="UP000001904">
    <property type="component" value="Segment"/>
</dbReference>
<sequence length="126" mass="15189">MNEERKLLRKVVTLNHTMSEISAFIELLTFYQEDEEVRVIMEATGYYHEPVLQLLCESGFKVYVVNALVIKKYNDAKLRQVKTDKQDAIKLAEYLLGNHYQLREHKEEGLKYQELRFLRVQRKWFF</sequence>